<accession>A0ABP8DH10</accession>
<proteinExistence type="predicted"/>
<dbReference type="EMBL" id="BAABAT010000022">
    <property type="protein sequence ID" value="GAA4255784.1"/>
    <property type="molecule type" value="Genomic_DNA"/>
</dbReference>
<evidence type="ECO:0000313" key="1">
    <source>
        <dbReference type="EMBL" id="GAA4255784.1"/>
    </source>
</evidence>
<reference evidence="2" key="1">
    <citation type="journal article" date="2019" name="Int. J. Syst. Evol. Microbiol.">
        <title>The Global Catalogue of Microorganisms (GCM) 10K type strain sequencing project: providing services to taxonomists for standard genome sequencing and annotation.</title>
        <authorList>
            <consortium name="The Broad Institute Genomics Platform"/>
            <consortium name="The Broad Institute Genome Sequencing Center for Infectious Disease"/>
            <person name="Wu L."/>
            <person name="Ma J."/>
        </authorList>
    </citation>
    <scope>NUCLEOTIDE SEQUENCE [LARGE SCALE GENOMIC DNA]</scope>
    <source>
        <strain evidence="2">JCM 17441</strain>
    </source>
</reference>
<evidence type="ECO:0000313" key="2">
    <source>
        <dbReference type="Proteomes" id="UP001500620"/>
    </source>
</evidence>
<comment type="caution">
    <text evidence="1">The sequence shown here is derived from an EMBL/GenBank/DDBJ whole genome shotgun (WGS) entry which is preliminary data.</text>
</comment>
<name>A0ABP8DH10_9ACTN</name>
<protein>
    <submittedName>
        <fullName evidence="1">Uncharacterized protein</fullName>
    </submittedName>
</protein>
<keyword evidence="2" id="KW-1185">Reference proteome</keyword>
<dbReference type="Proteomes" id="UP001500620">
    <property type="component" value="Unassembled WGS sequence"/>
</dbReference>
<organism evidence="1 2">
    <name type="scientific">Dactylosporangium darangshiense</name>
    <dbReference type="NCBI Taxonomy" id="579108"/>
    <lineage>
        <taxon>Bacteria</taxon>
        <taxon>Bacillati</taxon>
        <taxon>Actinomycetota</taxon>
        <taxon>Actinomycetes</taxon>
        <taxon>Micromonosporales</taxon>
        <taxon>Micromonosporaceae</taxon>
        <taxon>Dactylosporangium</taxon>
    </lineage>
</organism>
<gene>
    <name evidence="1" type="ORF">GCM10022255_065980</name>
</gene>
<sequence>MYGRTAQGSALEAAGALGVAVSGSDGGATAGRAPGAAAGGALSFRSYPAAACAGWALAPRSVSSAAARTAAAERVRLLRGGWGRSACMAVRSGDLTVTPLDWGRGGAGPRRAGAIESMPVCGNLAGT</sequence>